<reference evidence="4" key="1">
    <citation type="submission" date="2017-08" db="EMBL/GenBank/DDBJ databases">
        <title>Draft Genome Sequence of Kocuria varians 80.</title>
        <authorList>
            <person name="Minaev M."/>
            <person name="Kurbakov K.A."/>
            <person name="Solodovnikova G.I."/>
            <person name="Kuznetsova O.A."/>
            <person name="Lisitsyn A.B."/>
        </authorList>
    </citation>
    <scope>NUCLEOTIDE SEQUENCE [LARGE SCALE GENOMIC DNA]</scope>
    <source>
        <strain evidence="4">80</strain>
    </source>
</reference>
<feature type="region of interest" description="Disordered" evidence="1">
    <location>
        <begin position="71"/>
        <end position="116"/>
    </location>
</feature>
<dbReference type="EMBL" id="CP059343">
    <property type="protein sequence ID" value="QMS55925.1"/>
    <property type="molecule type" value="Genomic_DNA"/>
</dbReference>
<name>A0A7D7KXX5_KOCVA</name>
<keyword evidence="2" id="KW-1133">Transmembrane helix</keyword>
<dbReference type="AlphaFoldDB" id="A0A7D7KXX5"/>
<gene>
    <name evidence="3" type="ORF">CIB50_0000623</name>
</gene>
<protein>
    <submittedName>
        <fullName evidence="3">Uncharacterized protein</fullName>
    </submittedName>
</protein>
<feature type="region of interest" description="Disordered" evidence="1">
    <location>
        <begin position="1"/>
        <end position="31"/>
    </location>
</feature>
<evidence type="ECO:0000313" key="4">
    <source>
        <dbReference type="Proteomes" id="UP000216825"/>
    </source>
</evidence>
<dbReference type="RefSeq" id="WP_153245894.1">
    <property type="nucleotide sequence ID" value="NZ_CP059343.1"/>
</dbReference>
<evidence type="ECO:0000256" key="2">
    <source>
        <dbReference type="SAM" id="Phobius"/>
    </source>
</evidence>
<dbReference type="KEGG" id="kvr:CIB50_0000623"/>
<evidence type="ECO:0000313" key="3">
    <source>
        <dbReference type="EMBL" id="QMS55925.1"/>
    </source>
</evidence>
<proteinExistence type="predicted"/>
<feature type="compositionally biased region" description="Low complexity" evidence="1">
    <location>
        <begin position="16"/>
        <end position="26"/>
    </location>
</feature>
<keyword evidence="2" id="KW-0812">Transmembrane</keyword>
<feature type="transmembrane region" description="Helical" evidence="2">
    <location>
        <begin position="41"/>
        <end position="65"/>
    </location>
</feature>
<feature type="compositionally biased region" description="Low complexity" evidence="1">
    <location>
        <begin position="87"/>
        <end position="113"/>
    </location>
</feature>
<keyword evidence="2" id="KW-0472">Membrane</keyword>
<evidence type="ECO:0000256" key="1">
    <source>
        <dbReference type="SAM" id="MobiDB-lite"/>
    </source>
</evidence>
<accession>A0A7D7KXX5</accession>
<keyword evidence="4" id="KW-1185">Reference proteome</keyword>
<sequence length="327" mass="33141">MSTASGPTPSEPPSGRPEGSPTSTPSWKTAAPAREGVPAGVAVALAAVGGLVLLLVIALLAYLAVRTVEVGGGEDPAPVVTQDGTAEETSTPAASSAQEAQAPASKQPAESASTHAPVAVEGARALGVPSGKPLFRRTGTFAKTSINDEDENAIPVPAHDGPVLVVWSSTGSGRGTLFVNGHEKKGGQLSASLPIVRPGTSGTGLINTGGYQRTTGVLYAQGSEGVSWEVRGHALSDVPTVERGRPVTGKGPRVFRVPAGAAADYRLSVSGSEDSDTPDVKVFAAQDLSLSEQHKYGRAPADLEVAVGDGEKVVVVESGQGWSFSPR</sequence>
<organism evidence="3 4">
    <name type="scientific">Kocuria varians</name>
    <name type="common">Micrococcus varians</name>
    <dbReference type="NCBI Taxonomy" id="1272"/>
    <lineage>
        <taxon>Bacteria</taxon>
        <taxon>Bacillati</taxon>
        <taxon>Actinomycetota</taxon>
        <taxon>Actinomycetes</taxon>
        <taxon>Micrococcales</taxon>
        <taxon>Micrococcaceae</taxon>
        <taxon>Kocuria</taxon>
    </lineage>
</organism>
<reference evidence="3 4" key="2">
    <citation type="submission" date="2020-07" db="EMBL/GenBank/DDBJ databases">
        <title>Genome of starter culture bacteria Kocuria salsicia reveals its technological properties and safety for usage in meat industry.</title>
        <authorList>
            <person name="Michael M."/>
            <person name="Konstantin K."/>
            <person name="Evgenii K."/>
            <person name="Galina S."/>
            <person name="Oksana K."/>
            <person name="Andrei L."/>
        </authorList>
    </citation>
    <scope>NUCLEOTIDE SEQUENCE [LARGE SCALE GENOMIC DNA]</scope>
    <source>
        <strain evidence="3 4">80</strain>
    </source>
</reference>
<dbReference type="Proteomes" id="UP000216825">
    <property type="component" value="Chromosome"/>
</dbReference>